<dbReference type="InterPro" id="IPR035158">
    <property type="entry name" value="DUF5396"/>
</dbReference>
<keyword evidence="2" id="KW-0732">Signal</keyword>
<accession>A0A7D7U8N6</accession>
<dbReference type="KEGG" id="mtuy:H3143_02580"/>
<evidence type="ECO:0000256" key="2">
    <source>
        <dbReference type="SAM" id="SignalP"/>
    </source>
</evidence>
<dbReference type="Proteomes" id="UP000514704">
    <property type="component" value="Chromosome"/>
</dbReference>
<dbReference type="EMBL" id="CP059674">
    <property type="protein sequence ID" value="QMT98365.1"/>
    <property type="molecule type" value="Genomic_DNA"/>
</dbReference>
<protein>
    <recommendedName>
        <fullName evidence="5">Lipoprotein</fullName>
    </recommendedName>
</protein>
<feature type="signal peptide" evidence="2">
    <location>
        <begin position="1"/>
        <end position="26"/>
    </location>
</feature>
<gene>
    <name evidence="3" type="ORF">H3143_02580</name>
</gene>
<organism evidence="3 4">
    <name type="scientific">Mycoplasma tullyi</name>
    <dbReference type="NCBI Taxonomy" id="1612150"/>
    <lineage>
        <taxon>Bacteria</taxon>
        <taxon>Bacillati</taxon>
        <taxon>Mycoplasmatota</taxon>
        <taxon>Mollicutes</taxon>
        <taxon>Mycoplasmataceae</taxon>
        <taxon>Mycoplasma</taxon>
    </lineage>
</organism>
<evidence type="ECO:0000313" key="3">
    <source>
        <dbReference type="EMBL" id="QMT98365.1"/>
    </source>
</evidence>
<evidence type="ECO:0008006" key="5">
    <source>
        <dbReference type="Google" id="ProtNLM"/>
    </source>
</evidence>
<keyword evidence="4" id="KW-1185">Reference proteome</keyword>
<name>A0A7D7U8N6_9MOLU</name>
<dbReference type="Pfam" id="PF17374">
    <property type="entry name" value="DUF5396"/>
    <property type="match status" value="3"/>
</dbReference>
<dbReference type="RefSeq" id="WP_182078652.1">
    <property type="nucleotide sequence ID" value="NZ_CP059674.1"/>
</dbReference>
<sequence>MKFRNKTILKLGSLLSFAVLATSSLASCVNNTTDPIRSLVFDNNDNVKIKAADGLRDLPLNKQSFIEALQKLGATKEAPWRIVDKSLTVTALSDDQRTMINNKTAALRLLSDGLIQYDFILRGSNMPSVNEYFVQGNTTAGSYLWGVDYPAVGSFIEGWFANTKGAKVDRYLIQRLIDVANNPSAYMQEYTKEYVDLSASLARAIVSSGLTELKMPGAMVTSPTTMMTSTMLAEGEGEGTGGGQAEPAAAPAAPATPAPAQPAAQPMASDMDYLNLFKGQTVDGVLSTDQTKLSNWENGITKYLGEWTASNTSRALYLNSFLDDQFSYIPNPTSNNTTINHLLVKSPEWKIRSDWKADSLLLRDSSGPANEPYVTEIPQNPAANTELPLNMNFTAGGGTNFPGSYSHLLSSETTGDISYDLSNRQRTSDLQGTYKLEGARGVKLYDANDKLLAVVIRPVTGTDATTWATKVEEEAKKENSGVYFSKTGVVDPEVDHNLQQYIDKAVRYDWMIDHNVKWTDQNGNAVASLSGRDFERGLETFWLADQVKYTVNGYLLDQLGVDLEKTVNGTVTSTGTGESAKVTVTPGNVGITSKDYDIGKFTSTDDTFRVYLKQPYAFAMQTFKIGSLLTPVPYWDSRVRALRLTTQMTDSTVTNLGTTDTEFKTKATGNWSEGAVNGEVVVNENGAINKESTQWQKLFGYISASDTTQNLSHAYYSGSYYLSAYAANQFTQTWNPNYQKAFADGYYVNKTPVQKALTNFGGNRSPDVIYTAYRNDDNSPTQFPVPRSRIINATTDPNYKDFYWSSQVTTPPTQFNYNAYAASPSDTTYQDTVTQNLFKNWNSDESRIVRAGIVNLINWYRLSQVVQSRGTFQYTSIPYRSLTDSTVFANVPLHDAVLAIQENKLPAAFKVNGFSGSLRRPYSDFEPTRPTSRNN</sequence>
<evidence type="ECO:0000256" key="1">
    <source>
        <dbReference type="SAM" id="MobiDB-lite"/>
    </source>
</evidence>
<feature type="chain" id="PRO_5027832679" description="Lipoprotein" evidence="2">
    <location>
        <begin position="27"/>
        <end position="935"/>
    </location>
</feature>
<dbReference type="PROSITE" id="PS51257">
    <property type="entry name" value="PROKAR_LIPOPROTEIN"/>
    <property type="match status" value="1"/>
</dbReference>
<feature type="region of interest" description="Disordered" evidence="1">
    <location>
        <begin position="234"/>
        <end position="265"/>
    </location>
</feature>
<dbReference type="AlphaFoldDB" id="A0A7D7U8N6"/>
<proteinExistence type="predicted"/>
<evidence type="ECO:0000313" key="4">
    <source>
        <dbReference type="Proteomes" id="UP000514704"/>
    </source>
</evidence>
<reference evidence="3 4" key="1">
    <citation type="journal article" date="2017" name="Int. J. Syst. Evol. Microbiol.">
        <title>Mycoplasma tullyi sp. nov., isolated from penguins of the genus Spheniscus.</title>
        <authorList>
            <person name="Yavari C.A."/>
            <person name="Ramirez A.S."/>
            <person name="Nicholas R.A.J."/>
            <person name="Radford A.D."/>
            <person name="Darby A.C."/>
            <person name="Bradbury J.M."/>
        </authorList>
    </citation>
    <scope>NUCLEOTIDE SEQUENCE [LARGE SCALE GENOMIC DNA]</scope>
    <source>
        <strain evidence="3 4">56A97T</strain>
    </source>
</reference>